<dbReference type="STRING" id="210143.A0A1R3HC98"/>
<dbReference type="Pfam" id="PF13639">
    <property type="entry name" value="zf-RING_2"/>
    <property type="match status" value="1"/>
</dbReference>
<evidence type="ECO:0000256" key="5">
    <source>
        <dbReference type="SAM" id="MobiDB-lite"/>
    </source>
</evidence>
<dbReference type="OrthoDB" id="365379at2759"/>
<evidence type="ECO:0000259" key="7">
    <source>
        <dbReference type="PROSITE" id="PS50089"/>
    </source>
</evidence>
<evidence type="ECO:0000256" key="1">
    <source>
        <dbReference type="ARBA" id="ARBA00022723"/>
    </source>
</evidence>
<feature type="compositionally biased region" description="Low complexity" evidence="5">
    <location>
        <begin position="328"/>
        <end position="352"/>
    </location>
</feature>
<dbReference type="Pfam" id="PF00628">
    <property type="entry name" value="PHD"/>
    <property type="match status" value="1"/>
</dbReference>
<feature type="compositionally biased region" description="Low complexity" evidence="5">
    <location>
        <begin position="306"/>
        <end position="319"/>
    </location>
</feature>
<accession>A0A1R3HC98</accession>
<feature type="domain" description="RING-type" evidence="7">
    <location>
        <begin position="47"/>
        <end position="89"/>
    </location>
</feature>
<dbReference type="InterPro" id="IPR001965">
    <property type="entry name" value="Znf_PHD"/>
</dbReference>
<feature type="region of interest" description="Disordered" evidence="5">
    <location>
        <begin position="1"/>
        <end position="24"/>
    </location>
</feature>
<evidence type="ECO:0000256" key="4">
    <source>
        <dbReference type="PROSITE-ProRule" id="PRU00175"/>
    </source>
</evidence>
<feature type="domain" description="PHD-type" evidence="6">
    <location>
        <begin position="135"/>
        <end position="184"/>
    </location>
</feature>
<evidence type="ECO:0000313" key="8">
    <source>
        <dbReference type="EMBL" id="OMO67959.1"/>
    </source>
</evidence>
<dbReference type="InterPro" id="IPR001841">
    <property type="entry name" value="Znf_RING"/>
</dbReference>
<dbReference type="SUPFAM" id="SSF57850">
    <property type="entry name" value="RING/U-box"/>
    <property type="match status" value="1"/>
</dbReference>
<proteinExistence type="predicted"/>
<evidence type="ECO:0000256" key="3">
    <source>
        <dbReference type="ARBA" id="ARBA00022833"/>
    </source>
</evidence>
<feature type="compositionally biased region" description="Basic and acidic residues" evidence="5">
    <location>
        <begin position="558"/>
        <end position="567"/>
    </location>
</feature>
<dbReference type="PANTHER" id="PTHR47177">
    <property type="entry name" value="F18C1.6 PROTEIN"/>
    <property type="match status" value="1"/>
</dbReference>
<feature type="region of interest" description="Disordered" evidence="5">
    <location>
        <begin position="306"/>
        <end position="358"/>
    </location>
</feature>
<dbReference type="PROSITE" id="PS50089">
    <property type="entry name" value="ZF_RING_2"/>
    <property type="match status" value="1"/>
</dbReference>
<keyword evidence="3" id="KW-0862">Zinc</keyword>
<keyword evidence="2 4" id="KW-0863">Zinc-finger</keyword>
<dbReference type="InterPro" id="IPR011011">
    <property type="entry name" value="Znf_FYVE_PHD"/>
</dbReference>
<dbReference type="SUPFAM" id="SSF57903">
    <property type="entry name" value="FYVE/PHD zinc finger"/>
    <property type="match status" value="1"/>
</dbReference>
<dbReference type="OMA" id="KHESRCP"/>
<evidence type="ECO:0000259" key="6">
    <source>
        <dbReference type="PROSITE" id="PS50016"/>
    </source>
</evidence>
<name>A0A1R3HC98_COCAP</name>
<dbReference type="InterPro" id="IPR017907">
    <property type="entry name" value="Znf_RING_CS"/>
</dbReference>
<protein>
    <submittedName>
        <fullName evidence="8">Zinc finger, RING-type</fullName>
    </submittedName>
</protein>
<sequence length="639" mass="69728">MAGDSRTNSPSSSPNKRLKLTSPDSKSIIQVEEQASAYEDDSDSDICGICLSDGGRGAIRGKIDSCDHYFCFVCIMEWAKVESRCPMCKRRFTAICRPPKEGVFATERLVNVPQRDQVYHLYGNATSGPFNPYSESKCSVCHGISDESLLLLCDLCDSAAHTYCVGLGATVPDGDWFCHDCALSRSEHNKNEVDTDTDDNVIPGSTNIKLLVEANASIFDIVQESNIPVLGGHNASLLPPLIPQRECIAADEVSGPTERNRNNACNSTQSGATQSGARTLGRCRNVHNRIRALRENWRALQSRSLSFSPSLGEPGGSSSRKGKTAHTSLLDNSSSGPQSSSSTSQPSTSQDGFVEPKGDLYDTEKAWKMMNIAKSMQNKHKKTSSLKQSSTKPSCLGSASKKAISNSGLDISKIQQSESRNEDSMGKQRQHRYYHREREKGKHKYPEMEKQKGTVMNVESSERVLAPLSPKSFQSPSSTKFYIQNDDCHVNGVRPFVNNDQRKCQGSSSHASKDGYSCSSIVGSVLQGSTGSSHSKSEVGVSKLDVPEGRTRMGKSSKSKDGQDDNVKSEIQSLVKLNLRLLSQDKRLGVDAFKEIARLATHTILAACGFEHSKSSIHFFPSSNVVSSVMIEKAYRGAY</sequence>
<dbReference type="Proteomes" id="UP000188268">
    <property type="component" value="Unassembled WGS sequence"/>
</dbReference>
<feature type="compositionally biased region" description="Polar residues" evidence="5">
    <location>
        <begin position="1"/>
        <end position="15"/>
    </location>
</feature>
<dbReference type="Gene3D" id="3.30.40.10">
    <property type="entry name" value="Zinc/RING finger domain, C3HC4 (zinc finger)"/>
    <property type="match status" value="2"/>
</dbReference>
<reference evidence="8 9" key="1">
    <citation type="submission" date="2013-09" db="EMBL/GenBank/DDBJ databases">
        <title>Corchorus capsularis genome sequencing.</title>
        <authorList>
            <person name="Alam M."/>
            <person name="Haque M.S."/>
            <person name="Islam M.S."/>
            <person name="Emdad E.M."/>
            <person name="Islam M.M."/>
            <person name="Ahmed B."/>
            <person name="Halim A."/>
            <person name="Hossen Q.M.M."/>
            <person name="Hossain M.Z."/>
            <person name="Ahmed R."/>
            <person name="Khan M.M."/>
            <person name="Islam R."/>
            <person name="Rashid M.M."/>
            <person name="Khan S.A."/>
            <person name="Rahman M.S."/>
            <person name="Alam M."/>
        </authorList>
    </citation>
    <scope>NUCLEOTIDE SEQUENCE [LARGE SCALE GENOMIC DNA]</scope>
    <source>
        <strain evidence="9">cv. CVL-1</strain>
        <tissue evidence="8">Whole seedling</tissue>
    </source>
</reference>
<feature type="region of interest" description="Disordered" evidence="5">
    <location>
        <begin position="376"/>
        <end position="444"/>
    </location>
</feature>
<dbReference type="InterPro" id="IPR058746">
    <property type="entry name" value="Znf_RING-type_Topors"/>
</dbReference>
<feature type="compositionally biased region" description="Polar residues" evidence="5">
    <location>
        <begin position="262"/>
        <end position="277"/>
    </location>
</feature>
<dbReference type="InterPro" id="IPR013083">
    <property type="entry name" value="Znf_RING/FYVE/PHD"/>
</dbReference>
<dbReference type="SMART" id="SM00184">
    <property type="entry name" value="RING"/>
    <property type="match status" value="2"/>
</dbReference>
<organism evidence="8 9">
    <name type="scientific">Corchorus capsularis</name>
    <name type="common">Jute</name>
    <dbReference type="NCBI Taxonomy" id="210143"/>
    <lineage>
        <taxon>Eukaryota</taxon>
        <taxon>Viridiplantae</taxon>
        <taxon>Streptophyta</taxon>
        <taxon>Embryophyta</taxon>
        <taxon>Tracheophyta</taxon>
        <taxon>Spermatophyta</taxon>
        <taxon>Magnoliopsida</taxon>
        <taxon>eudicotyledons</taxon>
        <taxon>Gunneridae</taxon>
        <taxon>Pentapetalae</taxon>
        <taxon>rosids</taxon>
        <taxon>malvids</taxon>
        <taxon>Malvales</taxon>
        <taxon>Malvaceae</taxon>
        <taxon>Grewioideae</taxon>
        <taxon>Apeibeae</taxon>
        <taxon>Corchorus</taxon>
    </lineage>
</organism>
<feature type="region of interest" description="Disordered" evidence="5">
    <location>
        <begin position="253"/>
        <end position="280"/>
    </location>
</feature>
<dbReference type="EMBL" id="AWWV01012321">
    <property type="protein sequence ID" value="OMO67959.1"/>
    <property type="molecule type" value="Genomic_DNA"/>
</dbReference>
<dbReference type="CDD" id="cd16574">
    <property type="entry name" value="RING-HC_Topors"/>
    <property type="match status" value="1"/>
</dbReference>
<dbReference type="InterPro" id="IPR019787">
    <property type="entry name" value="Znf_PHD-finger"/>
</dbReference>
<dbReference type="PROSITE" id="PS50016">
    <property type="entry name" value="ZF_PHD_2"/>
    <property type="match status" value="1"/>
</dbReference>
<gene>
    <name evidence="8" type="ORF">CCACVL1_20176</name>
</gene>
<dbReference type="AlphaFoldDB" id="A0A1R3HC98"/>
<comment type="caution">
    <text evidence="8">The sequence shown here is derived from an EMBL/GenBank/DDBJ whole genome shotgun (WGS) entry which is preliminary data.</text>
</comment>
<dbReference type="SMART" id="SM00249">
    <property type="entry name" value="PHD"/>
    <property type="match status" value="1"/>
</dbReference>
<evidence type="ECO:0000313" key="9">
    <source>
        <dbReference type="Proteomes" id="UP000188268"/>
    </source>
</evidence>
<dbReference type="Gramene" id="OMO67959">
    <property type="protein sequence ID" value="OMO67959"/>
    <property type="gene ID" value="CCACVL1_20176"/>
</dbReference>
<keyword evidence="9" id="KW-1185">Reference proteome</keyword>
<feature type="compositionally biased region" description="Polar residues" evidence="5">
    <location>
        <begin position="403"/>
        <end position="418"/>
    </location>
</feature>
<feature type="region of interest" description="Disordered" evidence="5">
    <location>
        <begin position="527"/>
        <end position="567"/>
    </location>
</feature>
<dbReference type="PANTHER" id="PTHR47177:SF4">
    <property type="entry name" value="OS06G0283200 PROTEIN"/>
    <property type="match status" value="1"/>
</dbReference>
<evidence type="ECO:0000256" key="2">
    <source>
        <dbReference type="ARBA" id="ARBA00022771"/>
    </source>
</evidence>
<dbReference type="GO" id="GO:0008270">
    <property type="term" value="F:zinc ion binding"/>
    <property type="evidence" value="ECO:0007669"/>
    <property type="project" value="UniProtKB-KW"/>
</dbReference>
<dbReference type="PROSITE" id="PS00518">
    <property type="entry name" value="ZF_RING_1"/>
    <property type="match status" value="1"/>
</dbReference>
<feature type="compositionally biased region" description="Low complexity" evidence="5">
    <location>
        <begin position="385"/>
        <end position="394"/>
    </location>
</feature>
<keyword evidence="1" id="KW-0479">Metal-binding</keyword>